<name>A0A437SWT2_9LACO</name>
<comment type="caution">
    <text evidence="3">The sequence shown here is derived from an EMBL/GenBank/DDBJ whole genome shotgun (WGS) entry which is preliminary data.</text>
</comment>
<keyword evidence="4" id="KW-1185">Reference proteome</keyword>
<dbReference type="GO" id="GO:0009401">
    <property type="term" value="P:phosphoenolpyruvate-dependent sugar phosphotransferase system"/>
    <property type="evidence" value="ECO:0007669"/>
    <property type="project" value="InterPro"/>
</dbReference>
<evidence type="ECO:0000313" key="3">
    <source>
        <dbReference type="EMBL" id="RVU71362.1"/>
    </source>
</evidence>
<dbReference type="GO" id="GO:0016740">
    <property type="term" value="F:transferase activity"/>
    <property type="evidence" value="ECO:0007669"/>
    <property type="project" value="UniProtKB-KW"/>
</dbReference>
<evidence type="ECO:0000313" key="4">
    <source>
        <dbReference type="Proteomes" id="UP000288291"/>
    </source>
</evidence>
<sequence length="136" mass="14879">MTDILIASHGHMASGIQSSLNILTGMGDQVKVIDAYVDDSDYTPQIEQFIKEAKKPAVIFTDLLGGSVNQKVTLKASSEKDVFIVTQMNLAIIMAVLLDSEPLTKDHLQKLIKQSQVQLVELAEPATEESDDNFFG</sequence>
<reference evidence="3 4" key="1">
    <citation type="submission" date="2018-12" db="EMBL/GenBank/DDBJ databases">
        <authorList>
            <person name="Meng J."/>
        </authorList>
    </citation>
    <scope>NUCLEOTIDE SEQUENCE [LARGE SCALE GENOMIC DNA]</scope>
    <source>
        <strain evidence="3 4">HT111-2</strain>
    </source>
</reference>
<dbReference type="PROSITE" id="PS51096">
    <property type="entry name" value="PTS_EIIA_TYPE_4"/>
    <property type="match status" value="1"/>
</dbReference>
<dbReference type="InterPro" id="IPR004701">
    <property type="entry name" value="PTS_EIIA_man-typ"/>
</dbReference>
<dbReference type="InterPro" id="IPR051471">
    <property type="entry name" value="Bacterial_PTS_sugar_comp"/>
</dbReference>
<dbReference type="SUPFAM" id="SSF53062">
    <property type="entry name" value="PTS system fructose IIA component-like"/>
    <property type="match status" value="1"/>
</dbReference>
<dbReference type="PANTHER" id="PTHR33799:SF1">
    <property type="entry name" value="PTS SYSTEM MANNOSE-SPECIFIC EIIAB COMPONENT-RELATED"/>
    <property type="match status" value="1"/>
</dbReference>
<gene>
    <name evidence="3" type="ORF">EJK17_02675</name>
</gene>
<dbReference type="GO" id="GO:0016020">
    <property type="term" value="C:membrane"/>
    <property type="evidence" value="ECO:0007669"/>
    <property type="project" value="InterPro"/>
</dbReference>
<dbReference type="AlphaFoldDB" id="A0A437SWT2"/>
<keyword evidence="1" id="KW-0808">Transferase</keyword>
<dbReference type="RefSeq" id="WP_103661542.1">
    <property type="nucleotide sequence ID" value="NZ_ML136874.1"/>
</dbReference>
<dbReference type="EMBL" id="RXIA01000005">
    <property type="protein sequence ID" value="RVU71362.1"/>
    <property type="molecule type" value="Genomic_DNA"/>
</dbReference>
<accession>A0A437SWT2</accession>
<proteinExistence type="predicted"/>
<dbReference type="InterPro" id="IPR036662">
    <property type="entry name" value="PTS_EIIA_man-typ_sf"/>
</dbReference>
<dbReference type="Proteomes" id="UP000288291">
    <property type="component" value="Unassembled WGS sequence"/>
</dbReference>
<dbReference type="PANTHER" id="PTHR33799">
    <property type="entry name" value="PTS PERMEASE-RELATED-RELATED"/>
    <property type="match status" value="1"/>
</dbReference>
<organism evidence="3 4">
    <name type="scientific">Lactobacillus xujianguonis</name>
    <dbReference type="NCBI Taxonomy" id="2495899"/>
    <lineage>
        <taxon>Bacteria</taxon>
        <taxon>Bacillati</taxon>
        <taxon>Bacillota</taxon>
        <taxon>Bacilli</taxon>
        <taxon>Lactobacillales</taxon>
        <taxon>Lactobacillaceae</taxon>
        <taxon>Lactobacillus</taxon>
    </lineage>
</organism>
<protein>
    <submittedName>
        <fullName evidence="3">PTS fructose transporter subunit IIA</fullName>
    </submittedName>
</protein>
<evidence type="ECO:0000256" key="1">
    <source>
        <dbReference type="ARBA" id="ARBA00022679"/>
    </source>
</evidence>
<evidence type="ECO:0000259" key="2">
    <source>
        <dbReference type="PROSITE" id="PS51096"/>
    </source>
</evidence>
<dbReference type="Pfam" id="PF03610">
    <property type="entry name" value="EIIA-man"/>
    <property type="match status" value="1"/>
</dbReference>
<dbReference type="Gene3D" id="3.40.50.510">
    <property type="entry name" value="Phosphotransferase system, mannose-type IIA component"/>
    <property type="match status" value="1"/>
</dbReference>
<feature type="domain" description="PTS EIIA type-4" evidence="2">
    <location>
        <begin position="1"/>
        <end position="127"/>
    </location>
</feature>